<dbReference type="AlphaFoldDB" id="A0A4V3RJ12"/>
<sequence>MKSGKGAAIAAAVIALLGVNHVAAADLLLPGLYRLVEGAYREAEPLPPVQGESHQDRFEHAVPDAARVRYALVARDDAAGLNTLVFLSDAAGAYGDTPGRRTCQAYAFPDWNDYTTARPFCRIAIGADDARVASTDDGFTISYENVKRHVGATRVPAVRAPTAEEAGICAIADVCAREAYGSTINQYEVTHYHDRFVLLAPHAYRDLLFVPRPVPMLASARSVTAIAEIDAGSFVAVIDRDGEGYAIERIAADGTRAGGWLDRDVLEPLQWIEQSVTLPGMRFRVGVLPGEDEEGAVLPIALEVLDATTGARRQVLRDLDADATRASPDLLQVVDANFDGAPDLQLPGLSGGAGPNATSNIILFDRAQQRFVLDPELSALPQLEIDPASRSILSFQRGGCCAHSVETYRYIDGHLVLAEQTTTSLSADGRHEETSTGRLINGKMVYRTRRARAR</sequence>
<dbReference type="OrthoDB" id="5993839at2"/>
<evidence type="ECO:0000313" key="1">
    <source>
        <dbReference type="EMBL" id="TGY34160.1"/>
    </source>
</evidence>
<organism evidence="1 2">
    <name type="scientific">Stenotrophomonas maltophilia</name>
    <name type="common">Pseudomonas maltophilia</name>
    <name type="synonym">Xanthomonas maltophilia</name>
    <dbReference type="NCBI Taxonomy" id="40324"/>
    <lineage>
        <taxon>Bacteria</taxon>
        <taxon>Pseudomonadati</taxon>
        <taxon>Pseudomonadota</taxon>
        <taxon>Gammaproteobacteria</taxon>
        <taxon>Lysobacterales</taxon>
        <taxon>Lysobacteraceae</taxon>
        <taxon>Stenotrophomonas</taxon>
        <taxon>Stenotrophomonas maltophilia group</taxon>
    </lineage>
</organism>
<dbReference type="Proteomes" id="UP000306631">
    <property type="component" value="Unassembled WGS sequence"/>
</dbReference>
<evidence type="ECO:0000313" key="2">
    <source>
        <dbReference type="Proteomes" id="UP000306631"/>
    </source>
</evidence>
<dbReference type="InterPro" id="IPR058087">
    <property type="entry name" value="XAC2610_dom"/>
</dbReference>
<dbReference type="NCBIfam" id="NF047539">
    <property type="entry name" value="XAC2610_fam"/>
    <property type="match status" value="1"/>
</dbReference>
<accession>A0A4V3RJ12</accession>
<name>A0A4V3RJ12_STEMA</name>
<reference evidence="1 2" key="1">
    <citation type="submission" date="2019-04" db="EMBL/GenBank/DDBJ databases">
        <title>Microbes associate with the intestines of laboratory mice.</title>
        <authorList>
            <person name="Navarre W."/>
            <person name="Wong E."/>
            <person name="Huang K."/>
            <person name="Tropini C."/>
            <person name="Ng K."/>
            <person name="Yu B."/>
        </authorList>
    </citation>
    <scope>NUCLEOTIDE SEQUENCE [LARGE SCALE GENOMIC DNA]</scope>
    <source>
        <strain evidence="1 2">NM62_B4-13</strain>
    </source>
</reference>
<gene>
    <name evidence="1" type="ORF">E5352_09805</name>
</gene>
<protein>
    <submittedName>
        <fullName evidence="1">Uncharacterized protein</fullName>
    </submittedName>
</protein>
<dbReference type="RefSeq" id="WP_136004811.1">
    <property type="nucleotide sequence ID" value="NZ_SRYW01000007.1"/>
</dbReference>
<comment type="caution">
    <text evidence="1">The sequence shown here is derived from an EMBL/GenBank/DDBJ whole genome shotgun (WGS) entry which is preliminary data.</text>
</comment>
<dbReference type="EMBL" id="SRYW01000007">
    <property type="protein sequence ID" value="TGY34160.1"/>
    <property type="molecule type" value="Genomic_DNA"/>
</dbReference>
<proteinExistence type="predicted"/>